<keyword evidence="3" id="KW-1185">Reference proteome</keyword>
<accession>A0ABZ0L8K4</accession>
<protein>
    <recommendedName>
        <fullName evidence="4">Thioredoxin</fullName>
    </recommendedName>
</protein>
<evidence type="ECO:0000313" key="2">
    <source>
        <dbReference type="EMBL" id="WOV88866.1"/>
    </source>
</evidence>
<reference evidence="2 3" key="1">
    <citation type="submission" date="2023-06" db="EMBL/GenBank/DDBJ databases">
        <title>Sporosarcina sp. nov., isolated from Korean tranditional fermented seafood 'Jeotgal'.</title>
        <authorList>
            <person name="Yang A.I."/>
            <person name="Shin N.-R."/>
        </authorList>
    </citation>
    <scope>NUCLEOTIDE SEQUENCE [LARGE SCALE GENOMIC DNA]</scope>
    <source>
        <strain evidence="2 3">T2O-4</strain>
    </source>
</reference>
<proteinExistence type="predicted"/>
<organism evidence="2 3">
    <name type="scientific">Sporosarcina oncorhynchi</name>
    <dbReference type="NCBI Taxonomy" id="3056444"/>
    <lineage>
        <taxon>Bacteria</taxon>
        <taxon>Bacillati</taxon>
        <taxon>Bacillota</taxon>
        <taxon>Bacilli</taxon>
        <taxon>Bacillales</taxon>
        <taxon>Caryophanaceae</taxon>
        <taxon>Sporosarcina</taxon>
    </lineage>
</organism>
<name>A0ABZ0L8K4_9BACL</name>
<evidence type="ECO:0000313" key="3">
    <source>
        <dbReference type="Proteomes" id="UP001303902"/>
    </source>
</evidence>
<evidence type="ECO:0000256" key="1">
    <source>
        <dbReference type="SAM" id="SignalP"/>
    </source>
</evidence>
<feature type="signal peptide" evidence="1">
    <location>
        <begin position="1"/>
        <end position="21"/>
    </location>
</feature>
<keyword evidence="1" id="KW-0732">Signal</keyword>
<dbReference type="RefSeq" id="WP_317970365.1">
    <property type="nucleotide sequence ID" value="NZ_CP129118.1"/>
</dbReference>
<evidence type="ECO:0008006" key="4">
    <source>
        <dbReference type="Google" id="ProtNLM"/>
    </source>
</evidence>
<sequence length="125" mass="14626">MEKKCKRFGLAALFLSLLLYACEGNPMSLDDWYSTDAEELSVYVYYDSFEQTEETAIHNKITEHLSPVLRGNVAITVQHDQTEEAIDMFKIVEFPTILVFDNERLLLQTTDFQQFEDFTKDYYSN</sequence>
<feature type="chain" id="PRO_5045308732" description="Thioredoxin" evidence="1">
    <location>
        <begin position="22"/>
        <end position="125"/>
    </location>
</feature>
<dbReference type="PROSITE" id="PS51257">
    <property type="entry name" value="PROKAR_LIPOPROTEIN"/>
    <property type="match status" value="1"/>
</dbReference>
<dbReference type="EMBL" id="CP129118">
    <property type="protein sequence ID" value="WOV88866.1"/>
    <property type="molecule type" value="Genomic_DNA"/>
</dbReference>
<gene>
    <name evidence="2" type="ORF">QWT69_07115</name>
</gene>
<dbReference type="Proteomes" id="UP001303902">
    <property type="component" value="Chromosome"/>
</dbReference>